<organism evidence="4 5">
    <name type="scientific">Sitophilus oryzae</name>
    <name type="common">Rice weevil</name>
    <name type="synonym">Curculio oryzae</name>
    <dbReference type="NCBI Taxonomy" id="7048"/>
    <lineage>
        <taxon>Eukaryota</taxon>
        <taxon>Metazoa</taxon>
        <taxon>Ecdysozoa</taxon>
        <taxon>Arthropoda</taxon>
        <taxon>Hexapoda</taxon>
        <taxon>Insecta</taxon>
        <taxon>Pterygota</taxon>
        <taxon>Neoptera</taxon>
        <taxon>Endopterygota</taxon>
        <taxon>Coleoptera</taxon>
        <taxon>Polyphaga</taxon>
        <taxon>Cucujiformia</taxon>
        <taxon>Curculionidae</taxon>
        <taxon>Dryophthorinae</taxon>
        <taxon>Sitophilus</taxon>
    </lineage>
</organism>
<accession>A0A6J2YN04</accession>
<dbReference type="Proteomes" id="UP000504635">
    <property type="component" value="Unplaced"/>
</dbReference>
<protein>
    <submittedName>
        <fullName evidence="5">Cytosolic non-specific dipeptidase-like</fullName>
    </submittedName>
</protein>
<dbReference type="GO" id="GO:0008233">
    <property type="term" value="F:peptidase activity"/>
    <property type="evidence" value="ECO:0007669"/>
    <property type="project" value="UniProtKB-KW"/>
</dbReference>
<keyword evidence="1" id="KW-0645">Protease</keyword>
<evidence type="ECO:0000313" key="5">
    <source>
        <dbReference type="RefSeq" id="XP_030764210.1"/>
    </source>
</evidence>
<keyword evidence="3" id="KW-0378">Hydrolase</keyword>
<name>A0A6J2YN04_SITOR</name>
<evidence type="ECO:0000256" key="2">
    <source>
        <dbReference type="ARBA" id="ARBA00022723"/>
    </source>
</evidence>
<evidence type="ECO:0000256" key="1">
    <source>
        <dbReference type="ARBA" id="ARBA00022670"/>
    </source>
</evidence>
<gene>
    <name evidence="5" type="primary">LOC115888585</name>
</gene>
<dbReference type="RefSeq" id="XP_030764210.1">
    <property type="nucleotide sequence ID" value="XM_030908350.1"/>
</dbReference>
<evidence type="ECO:0000256" key="3">
    <source>
        <dbReference type="ARBA" id="ARBA00022801"/>
    </source>
</evidence>
<dbReference type="Pfam" id="PF01546">
    <property type="entry name" value="Peptidase_M20"/>
    <property type="match status" value="1"/>
</dbReference>
<dbReference type="AlphaFoldDB" id="A0A6J2YN04"/>
<proteinExistence type="predicted"/>
<dbReference type="Gene3D" id="3.40.630.10">
    <property type="entry name" value="Zn peptidases"/>
    <property type="match status" value="1"/>
</dbReference>
<dbReference type="Gene3D" id="3.30.70.360">
    <property type="match status" value="1"/>
</dbReference>
<dbReference type="PANTHER" id="PTHR43270">
    <property type="entry name" value="BETA-ALA-HIS DIPEPTIDASE"/>
    <property type="match status" value="1"/>
</dbReference>
<dbReference type="GO" id="GO:0046872">
    <property type="term" value="F:metal ion binding"/>
    <property type="evidence" value="ECO:0007669"/>
    <property type="project" value="UniProtKB-KW"/>
</dbReference>
<reference evidence="5" key="1">
    <citation type="submission" date="2025-08" db="UniProtKB">
        <authorList>
            <consortium name="RefSeq"/>
        </authorList>
    </citation>
    <scope>IDENTIFICATION</scope>
    <source>
        <tissue evidence="5">Gonads</tissue>
    </source>
</reference>
<dbReference type="InterPro" id="IPR002933">
    <property type="entry name" value="Peptidase_M20"/>
</dbReference>
<dbReference type="InterPro" id="IPR051458">
    <property type="entry name" value="Cyt/Met_Dipeptidase"/>
</dbReference>
<dbReference type="KEGG" id="soy:115888585"/>
<sequence length="495" mass="57643">MVYPHTYRTEHSETKTTNAVYGEYYEAKKSKKIYIPPELHKVLQYIDSNRTMFFEDLTEIVKIKSISGQYKYRRDVAKMIAFTEEWLNKLSITYECFNIGHYTLEGHKLRIPSVILASIGKDLRKKTVAVYLHLDVPEPDLSKWDTDPWTLTEIDKNYYGCGTSCGKGPLMMWFHVIQAIQGSNIEFPVNVKFIIEFMNHEDSLGLASFLPTRMQDFFSGVDNVVVCESEWLGEKRPCLIYGCVGILHFELAITKRENSQTEIKEDMENIINNLVDDKEQILINNFGEYVEQITPDEERIYENIKDFDPDEIRDSLPDFKKSWDKVKLLMSFWRLPSLHVHETLECVCDKKDFSKIKKLFTIKIVPRQVIDTVEEITKNHVKNVVEDLNIENDVKCELISGKRPWFESFQSPCFNAAKRAYMQVYKEDPSLIREARAREVVTILDRVLEKSILMMPLSCKGSNSGEANENISIRNYYEGTKVVAAYLFQFAIVHE</sequence>
<dbReference type="InParanoid" id="A0A6J2YN04"/>
<dbReference type="SUPFAM" id="SSF53187">
    <property type="entry name" value="Zn-dependent exopeptidases"/>
    <property type="match status" value="1"/>
</dbReference>
<dbReference type="OrthoDB" id="7832001at2759"/>
<evidence type="ECO:0000313" key="4">
    <source>
        <dbReference type="Proteomes" id="UP000504635"/>
    </source>
</evidence>
<dbReference type="GeneID" id="115888585"/>
<keyword evidence="2" id="KW-0479">Metal-binding</keyword>
<keyword evidence="4" id="KW-1185">Reference proteome</keyword>
<dbReference type="GO" id="GO:0006508">
    <property type="term" value="P:proteolysis"/>
    <property type="evidence" value="ECO:0007669"/>
    <property type="project" value="UniProtKB-KW"/>
</dbReference>
<dbReference type="PANTHER" id="PTHR43270:SF4">
    <property type="entry name" value="CARNOSINE DIPEPTIDASE 2, ISOFORM A"/>
    <property type="match status" value="1"/>
</dbReference>